<dbReference type="AlphaFoldDB" id="A0A8J6D045"/>
<accession>A0A8J6D045</accession>
<comment type="caution">
    <text evidence="1">The sequence shown here is derived from an EMBL/GenBank/DDBJ whole genome shotgun (WGS) entry which is preliminary data.</text>
</comment>
<dbReference type="PANTHER" id="PTHR11439:SF503">
    <property type="entry name" value="CYSTEINE-RICH RLK (RECEPTOR-LIKE PROTEIN KINASE) 8"/>
    <property type="match status" value="1"/>
</dbReference>
<dbReference type="OrthoDB" id="413760at2759"/>
<proteinExistence type="predicted"/>
<gene>
    <name evidence="1" type="ORF">CXB51_015379</name>
</gene>
<dbReference type="Proteomes" id="UP000701853">
    <property type="component" value="Chromosome 6"/>
</dbReference>
<dbReference type="InterPro" id="IPR043502">
    <property type="entry name" value="DNA/RNA_pol_sf"/>
</dbReference>
<dbReference type="CDD" id="cd09272">
    <property type="entry name" value="RNase_HI_RT_Ty1"/>
    <property type="match status" value="1"/>
</dbReference>
<evidence type="ECO:0000313" key="2">
    <source>
        <dbReference type="Proteomes" id="UP000701853"/>
    </source>
</evidence>
<dbReference type="PANTHER" id="PTHR11439">
    <property type="entry name" value="GAG-POL-RELATED RETROTRANSPOSON"/>
    <property type="match status" value="1"/>
</dbReference>
<dbReference type="SUPFAM" id="SSF56672">
    <property type="entry name" value="DNA/RNA polymerases"/>
    <property type="match status" value="1"/>
</dbReference>
<dbReference type="EMBL" id="JAHUZN010000006">
    <property type="protein sequence ID" value="KAG8489996.1"/>
    <property type="molecule type" value="Genomic_DNA"/>
</dbReference>
<name>A0A8J6D045_9ROSI</name>
<organism evidence="1 2">
    <name type="scientific">Gossypium anomalum</name>
    <dbReference type="NCBI Taxonomy" id="47600"/>
    <lineage>
        <taxon>Eukaryota</taxon>
        <taxon>Viridiplantae</taxon>
        <taxon>Streptophyta</taxon>
        <taxon>Embryophyta</taxon>
        <taxon>Tracheophyta</taxon>
        <taxon>Spermatophyta</taxon>
        <taxon>Magnoliopsida</taxon>
        <taxon>eudicotyledons</taxon>
        <taxon>Gunneridae</taxon>
        <taxon>Pentapetalae</taxon>
        <taxon>rosids</taxon>
        <taxon>malvids</taxon>
        <taxon>Malvales</taxon>
        <taxon>Malvaceae</taxon>
        <taxon>Malvoideae</taxon>
        <taxon>Gossypium</taxon>
    </lineage>
</organism>
<sequence length="229" mass="25895">MSNCKIVSAPVAQVEKSTSNGNHERVDEKEYRSLVGCFLYLTATRPNIMFAVSLLYRFMHCCDVFHFKATKRALRYVKGTLNYVVKFDKGKKLKLTGYSNSDWAGSIDDMKSTSGYFFTLSSGVFCWCSKKQQTVAQSIAAAEYIAAVNQAIWLRKLLCDLNEDQAEAIEIRVDNQSAVAIAKNPVFHGKTNPRRSVELWPAMQHQTSMEAAWKLNQCSSYILFICNLI</sequence>
<evidence type="ECO:0000313" key="1">
    <source>
        <dbReference type="EMBL" id="KAG8489996.1"/>
    </source>
</evidence>
<protein>
    <submittedName>
        <fullName evidence="1">Uncharacterized protein</fullName>
    </submittedName>
</protein>
<reference evidence="1 2" key="1">
    <citation type="journal article" date="2021" name="bioRxiv">
        <title>The Gossypium anomalum genome as a resource for cotton improvement and evolutionary analysis of hybrid incompatibility.</title>
        <authorList>
            <person name="Grover C.E."/>
            <person name="Yuan D."/>
            <person name="Arick M.A."/>
            <person name="Miller E.R."/>
            <person name="Hu G."/>
            <person name="Peterson D.G."/>
            <person name="Wendel J.F."/>
            <person name="Udall J.A."/>
        </authorList>
    </citation>
    <scope>NUCLEOTIDE SEQUENCE [LARGE SCALE GENOMIC DNA]</scope>
    <source>
        <strain evidence="1">JFW-Udall</strain>
        <tissue evidence="1">Leaf</tissue>
    </source>
</reference>
<keyword evidence="2" id="KW-1185">Reference proteome</keyword>